<protein>
    <recommendedName>
        <fullName evidence="3">HTH cro/C1-type domain-containing protein</fullName>
    </recommendedName>
</protein>
<name>A0A402AA26_9CHLR</name>
<gene>
    <name evidence="1" type="ORF">KTT_56100</name>
</gene>
<dbReference type="Pfam" id="PF13181">
    <property type="entry name" value="TPR_8"/>
    <property type="match status" value="1"/>
</dbReference>
<dbReference type="Proteomes" id="UP000287352">
    <property type="component" value="Unassembled WGS sequence"/>
</dbReference>
<reference evidence="2" key="1">
    <citation type="submission" date="2018-12" db="EMBL/GenBank/DDBJ databases">
        <title>Tengunoibacter tsumagoiensis gen. nov., sp. nov., Dictyobacter kobayashii sp. nov., D. alpinus sp. nov., and D. joshuensis sp. nov. and description of Dictyobacteraceae fam. nov. within the order Ktedonobacterales isolated from Tengu-no-mugimeshi.</title>
        <authorList>
            <person name="Wang C.M."/>
            <person name="Zheng Y."/>
            <person name="Sakai Y."/>
            <person name="Toyoda A."/>
            <person name="Minakuchi Y."/>
            <person name="Abe K."/>
            <person name="Yokota A."/>
            <person name="Yabe S."/>
        </authorList>
    </citation>
    <scope>NUCLEOTIDE SEQUENCE [LARGE SCALE GENOMIC DNA]</scope>
    <source>
        <strain evidence="2">Uno3</strain>
    </source>
</reference>
<organism evidence="1 2">
    <name type="scientific">Tengunoibacter tsumagoiensis</name>
    <dbReference type="NCBI Taxonomy" id="2014871"/>
    <lineage>
        <taxon>Bacteria</taxon>
        <taxon>Bacillati</taxon>
        <taxon>Chloroflexota</taxon>
        <taxon>Ktedonobacteria</taxon>
        <taxon>Ktedonobacterales</taxon>
        <taxon>Dictyobacteraceae</taxon>
        <taxon>Tengunoibacter</taxon>
    </lineage>
</organism>
<keyword evidence="2" id="KW-1185">Reference proteome</keyword>
<proteinExistence type="predicted"/>
<comment type="caution">
    <text evidence="1">The sequence shown here is derived from an EMBL/GenBank/DDBJ whole genome shotgun (WGS) entry which is preliminary data.</text>
</comment>
<accession>A0A402AA26</accession>
<dbReference type="InterPro" id="IPR011990">
    <property type="entry name" value="TPR-like_helical_dom_sf"/>
</dbReference>
<evidence type="ECO:0000313" key="2">
    <source>
        <dbReference type="Proteomes" id="UP000287352"/>
    </source>
</evidence>
<evidence type="ECO:0008006" key="3">
    <source>
        <dbReference type="Google" id="ProtNLM"/>
    </source>
</evidence>
<dbReference type="InterPro" id="IPR019734">
    <property type="entry name" value="TPR_rpt"/>
</dbReference>
<dbReference type="AlphaFoldDB" id="A0A402AA26"/>
<dbReference type="OrthoDB" id="155829at2"/>
<dbReference type="Gene3D" id="1.25.40.10">
    <property type="entry name" value="Tetratricopeptide repeat domain"/>
    <property type="match status" value="1"/>
</dbReference>
<dbReference type="RefSeq" id="WP_126583172.1">
    <property type="nucleotide sequence ID" value="NZ_BIFR01000002.1"/>
</dbReference>
<sequence length="431" mass="49440">MASFELDQFLLEDGNINYGQVMRYWRKQVLHWKNAQTLADVYNEVASEDDPVTGRTIQRMEQQNNVPIDPKRRWLLATILNIPPAYLGLSALRPETFSDPEMRMTSLTQEKIDSSAYSDRLLQLWKHWSAYPAREILEELLMKISLLQEQVLYGNQQQRNQFSFLLCHYLVLYGNIRRDQGYSESAISFLQKALSLAQEKGYAELGAKAAYLKGYAEFDLWGLQSNRSEQRSYLQAARSSFQLALHLVDEAHKKKALNKPLQSAIIAELGLVQAYFAQSATEKTQALQTIDKTATIISSADFQRDPTFLHINDEWYHIDKAEAYVALHCGQDAVHELMNVDRSNPHTRRRYIYTDIVEADAYLLNNQLEMAISCAEQALELIVETPSFIFITRLANMYHSLRATSSYARSPDLARLGGKLLKIQHADLFAE</sequence>
<dbReference type="EMBL" id="BIFR01000002">
    <property type="protein sequence ID" value="GCE15751.1"/>
    <property type="molecule type" value="Genomic_DNA"/>
</dbReference>
<evidence type="ECO:0000313" key="1">
    <source>
        <dbReference type="EMBL" id="GCE15751.1"/>
    </source>
</evidence>